<proteinExistence type="predicted"/>
<protein>
    <submittedName>
        <fullName evidence="2">Uncharacterized protein</fullName>
    </submittedName>
</protein>
<feature type="compositionally biased region" description="Basic and acidic residues" evidence="1">
    <location>
        <begin position="1"/>
        <end position="16"/>
    </location>
</feature>
<organism evidence="2">
    <name type="scientific">Sesamum latifolium</name>
    <dbReference type="NCBI Taxonomy" id="2727402"/>
    <lineage>
        <taxon>Eukaryota</taxon>
        <taxon>Viridiplantae</taxon>
        <taxon>Streptophyta</taxon>
        <taxon>Embryophyta</taxon>
        <taxon>Tracheophyta</taxon>
        <taxon>Spermatophyta</taxon>
        <taxon>Magnoliopsida</taxon>
        <taxon>eudicotyledons</taxon>
        <taxon>Gunneridae</taxon>
        <taxon>Pentapetalae</taxon>
        <taxon>asterids</taxon>
        <taxon>lamiids</taxon>
        <taxon>Lamiales</taxon>
        <taxon>Pedaliaceae</taxon>
        <taxon>Sesamum</taxon>
    </lineage>
</organism>
<name>A0AAW2UUA3_9LAMI</name>
<comment type="caution">
    <text evidence="2">The sequence shown here is derived from an EMBL/GenBank/DDBJ whole genome shotgun (WGS) entry which is preliminary data.</text>
</comment>
<reference evidence="2" key="2">
    <citation type="journal article" date="2024" name="Plant">
        <title>Genomic evolution and insights into agronomic trait innovations of Sesamum species.</title>
        <authorList>
            <person name="Miao H."/>
            <person name="Wang L."/>
            <person name="Qu L."/>
            <person name="Liu H."/>
            <person name="Sun Y."/>
            <person name="Le M."/>
            <person name="Wang Q."/>
            <person name="Wei S."/>
            <person name="Zheng Y."/>
            <person name="Lin W."/>
            <person name="Duan Y."/>
            <person name="Cao H."/>
            <person name="Xiong S."/>
            <person name="Wang X."/>
            <person name="Wei L."/>
            <person name="Li C."/>
            <person name="Ma Q."/>
            <person name="Ju M."/>
            <person name="Zhao R."/>
            <person name="Li G."/>
            <person name="Mu C."/>
            <person name="Tian Q."/>
            <person name="Mei H."/>
            <person name="Zhang T."/>
            <person name="Gao T."/>
            <person name="Zhang H."/>
        </authorList>
    </citation>
    <scope>NUCLEOTIDE SEQUENCE</scope>
    <source>
        <strain evidence="2">KEN1</strain>
    </source>
</reference>
<evidence type="ECO:0000313" key="2">
    <source>
        <dbReference type="EMBL" id="KAL0420433.1"/>
    </source>
</evidence>
<gene>
    <name evidence="2" type="ORF">Slati_3066200</name>
</gene>
<dbReference type="AlphaFoldDB" id="A0AAW2UUA3"/>
<accession>A0AAW2UUA3</accession>
<reference evidence="2" key="1">
    <citation type="submission" date="2020-06" db="EMBL/GenBank/DDBJ databases">
        <authorList>
            <person name="Li T."/>
            <person name="Hu X."/>
            <person name="Zhang T."/>
            <person name="Song X."/>
            <person name="Zhang H."/>
            <person name="Dai N."/>
            <person name="Sheng W."/>
            <person name="Hou X."/>
            <person name="Wei L."/>
        </authorList>
    </citation>
    <scope>NUCLEOTIDE SEQUENCE</scope>
    <source>
        <strain evidence="2">KEN1</strain>
        <tissue evidence="2">Leaf</tissue>
    </source>
</reference>
<evidence type="ECO:0000256" key="1">
    <source>
        <dbReference type="SAM" id="MobiDB-lite"/>
    </source>
</evidence>
<dbReference type="EMBL" id="JACGWN010000011">
    <property type="protein sequence ID" value="KAL0420433.1"/>
    <property type="molecule type" value="Genomic_DNA"/>
</dbReference>
<feature type="region of interest" description="Disordered" evidence="1">
    <location>
        <begin position="1"/>
        <end position="20"/>
    </location>
</feature>
<sequence>MHRSLLETDEPKECPKVRQGARNRPAMYDLNFCRIRLNTPPGANVAEILHYLDTKLAFGEFCKKLVGQQSVSNELDMMQMIPPNGVVSIS</sequence>